<dbReference type="InterPro" id="IPR004011">
    <property type="entry name" value="Gyr_motif"/>
</dbReference>
<dbReference type="InterPro" id="IPR004019">
    <property type="entry name" value="YLP_motif"/>
</dbReference>
<gene>
    <name evidence="3" type="primary">LOC105232779</name>
</gene>
<dbReference type="InParanoid" id="A0A6I9VNE8"/>
<keyword evidence="2" id="KW-1185">Reference proteome</keyword>
<dbReference type="OrthoDB" id="8013723at2759"/>
<feature type="chain" id="PRO_5045669893" evidence="1">
    <location>
        <begin position="17"/>
        <end position="431"/>
    </location>
</feature>
<dbReference type="Proteomes" id="UP001652620">
    <property type="component" value="Chromosome 5"/>
</dbReference>
<dbReference type="AlphaFoldDB" id="A0A6I9VNE8"/>
<name>A0A6I9VNE8_BACDO</name>
<feature type="signal peptide" evidence="1">
    <location>
        <begin position="1"/>
        <end position="16"/>
    </location>
</feature>
<accession>A0A6I9VNE8</accession>
<dbReference type="SMART" id="SM00713">
    <property type="entry name" value="GYR"/>
    <property type="match status" value="6"/>
</dbReference>
<reference evidence="3" key="1">
    <citation type="submission" date="2025-08" db="UniProtKB">
        <authorList>
            <consortium name="RefSeq"/>
        </authorList>
    </citation>
    <scope>IDENTIFICATION</scope>
    <source>
        <tissue evidence="3">Adult</tissue>
    </source>
</reference>
<evidence type="ECO:0000256" key="1">
    <source>
        <dbReference type="SAM" id="SignalP"/>
    </source>
</evidence>
<proteinExistence type="predicted"/>
<evidence type="ECO:0000313" key="2">
    <source>
        <dbReference type="Proteomes" id="UP001652620"/>
    </source>
</evidence>
<organism evidence="2 3">
    <name type="scientific">Bactrocera dorsalis</name>
    <name type="common">Oriental fruit fly</name>
    <name type="synonym">Dacus dorsalis</name>
    <dbReference type="NCBI Taxonomy" id="27457"/>
    <lineage>
        <taxon>Eukaryota</taxon>
        <taxon>Metazoa</taxon>
        <taxon>Ecdysozoa</taxon>
        <taxon>Arthropoda</taxon>
        <taxon>Hexapoda</taxon>
        <taxon>Insecta</taxon>
        <taxon>Pterygota</taxon>
        <taxon>Neoptera</taxon>
        <taxon>Endopterygota</taxon>
        <taxon>Diptera</taxon>
        <taxon>Brachycera</taxon>
        <taxon>Muscomorpha</taxon>
        <taxon>Tephritoidea</taxon>
        <taxon>Tephritidae</taxon>
        <taxon>Bactrocera</taxon>
        <taxon>Bactrocera</taxon>
    </lineage>
</organism>
<sequence length="431" mass="48130">MRLLIVVFAFIAAVTADISHLPSNEYLPPIQDVAPVEAPVSNSIPDVALPASAYVTLPVEATPAHVLADDGYRYKTHRRVVYRRNRRDVSHLPSNEYLPPVQEAPVAAPSNEYLPPVQQAAPAPAPAPVPVPVEVVPSHILADDGYRYKTHRRVVYRRNRRDVSHLPSNEYLPPVQEAPVAAPSNEYLPPVQQAAPAPVSVEAAPSHILADDGYRYKTHRRVVYRRNRRDVSHLPSNEYLPPVQEAPVAAPSNEYLPPVQQAVPAPVPVEVVPSHVLADDGYRYKTHRRVVYRRNRRDVSHLPSIEYLPPVQEAPVAAPSNEYLPPVQQAVPAPVPVEVVPSHVLADDGYRYKTHRRVVYRRNRRDVSHLPSNEYLPPVQEAPVAAPSNDYLPPVQQAAPAPALVEATPAHVLSDDGYRYKTHRRVIYRRQ</sequence>
<dbReference type="GeneID" id="105232779"/>
<keyword evidence="1" id="KW-0732">Signal</keyword>
<dbReference type="Pfam" id="PF02757">
    <property type="entry name" value="YLP"/>
    <property type="match status" value="10"/>
</dbReference>
<protein>
    <submittedName>
        <fullName evidence="3">Uncharacterized protein LOC105232779</fullName>
    </submittedName>
</protein>
<dbReference type="Pfam" id="PF02756">
    <property type="entry name" value="GYR"/>
    <property type="match status" value="6"/>
</dbReference>
<dbReference type="RefSeq" id="XP_011212906.2">
    <property type="nucleotide sequence ID" value="XM_011214604.4"/>
</dbReference>
<evidence type="ECO:0000313" key="3">
    <source>
        <dbReference type="RefSeq" id="XP_011212906.2"/>
    </source>
</evidence>
<dbReference type="KEGG" id="bdr:105232779"/>